<evidence type="ECO:0008006" key="3">
    <source>
        <dbReference type="Google" id="ProtNLM"/>
    </source>
</evidence>
<dbReference type="SUPFAM" id="SSF56300">
    <property type="entry name" value="Metallo-dependent phosphatases"/>
    <property type="match status" value="1"/>
</dbReference>
<name>A0A2G5SPL4_9PELO</name>
<dbReference type="Proteomes" id="UP000230233">
    <property type="component" value="Chromosome X"/>
</dbReference>
<reference evidence="2" key="1">
    <citation type="submission" date="2017-10" db="EMBL/GenBank/DDBJ databases">
        <title>Rapid genome shrinkage in a self-fertile nematode reveals novel sperm competition proteins.</title>
        <authorList>
            <person name="Yin D."/>
            <person name="Schwarz E.M."/>
            <person name="Thomas C.G."/>
            <person name="Felde R.L."/>
            <person name="Korf I.F."/>
            <person name="Cutter A.D."/>
            <person name="Schartner C.M."/>
            <person name="Ralston E.J."/>
            <person name="Meyer B.J."/>
            <person name="Haag E.S."/>
        </authorList>
    </citation>
    <scope>NUCLEOTIDE SEQUENCE [LARGE SCALE GENOMIC DNA]</scope>
    <source>
        <strain evidence="2">JU1422</strain>
    </source>
</reference>
<proteinExistence type="predicted"/>
<accession>A0A2G5SPL4</accession>
<dbReference type="InterPro" id="IPR029052">
    <property type="entry name" value="Metallo-depent_PP-like"/>
</dbReference>
<gene>
    <name evidence="1" type="primary">Cnig_chr_X.g23311</name>
    <name evidence="1" type="ORF">B9Z55_023311</name>
</gene>
<protein>
    <recommendedName>
        <fullName evidence="3">Serine/threonine specific protein phosphatases domain-containing protein</fullName>
    </recommendedName>
</protein>
<keyword evidence="2" id="KW-1185">Reference proteome</keyword>
<comment type="caution">
    <text evidence="1">The sequence shown here is derived from an EMBL/GenBank/DDBJ whole genome shotgun (WGS) entry which is preliminary data.</text>
</comment>
<dbReference type="AlphaFoldDB" id="A0A2G5SPL4"/>
<sequence length="112" mass="12449">MRMSPIFDSVWSGRCSTSGNAASSGTNARGRGTTTFNDNTIIQFCRRNNVRIIRGHQVYTEGWKAHHTQLVGSLSSMSHYGTISINGKVVECDGDKIYIRDVVRHPIPITHD</sequence>
<organism evidence="1 2">
    <name type="scientific">Caenorhabditis nigoni</name>
    <dbReference type="NCBI Taxonomy" id="1611254"/>
    <lineage>
        <taxon>Eukaryota</taxon>
        <taxon>Metazoa</taxon>
        <taxon>Ecdysozoa</taxon>
        <taxon>Nematoda</taxon>
        <taxon>Chromadorea</taxon>
        <taxon>Rhabditida</taxon>
        <taxon>Rhabditina</taxon>
        <taxon>Rhabditomorpha</taxon>
        <taxon>Rhabditoidea</taxon>
        <taxon>Rhabditidae</taxon>
        <taxon>Peloderinae</taxon>
        <taxon>Caenorhabditis</taxon>
    </lineage>
</organism>
<dbReference type="Gene3D" id="3.60.21.10">
    <property type="match status" value="1"/>
</dbReference>
<evidence type="ECO:0000313" key="2">
    <source>
        <dbReference type="Proteomes" id="UP000230233"/>
    </source>
</evidence>
<evidence type="ECO:0000313" key="1">
    <source>
        <dbReference type="EMBL" id="PIC16859.1"/>
    </source>
</evidence>
<dbReference type="EMBL" id="PDUG01000006">
    <property type="protein sequence ID" value="PIC16859.1"/>
    <property type="molecule type" value="Genomic_DNA"/>
</dbReference>